<dbReference type="RefSeq" id="WP_109727552.1">
    <property type="nucleotide sequence ID" value="NZ_QGDI01000012.1"/>
</dbReference>
<feature type="signal peptide" evidence="1">
    <location>
        <begin position="1"/>
        <end position="25"/>
    </location>
</feature>
<evidence type="ECO:0000313" key="2">
    <source>
        <dbReference type="EMBL" id="PWJ10802.1"/>
    </source>
</evidence>
<accession>A0A315XVD7</accession>
<name>A0A315XVD7_RUMFL</name>
<gene>
    <name evidence="2" type="ORF">IE37_02840</name>
</gene>
<organism evidence="2 3">
    <name type="scientific">Ruminococcus flavefaciens</name>
    <dbReference type="NCBI Taxonomy" id="1265"/>
    <lineage>
        <taxon>Bacteria</taxon>
        <taxon>Bacillati</taxon>
        <taxon>Bacillota</taxon>
        <taxon>Clostridia</taxon>
        <taxon>Eubacteriales</taxon>
        <taxon>Oscillospiraceae</taxon>
        <taxon>Ruminococcus</taxon>
    </lineage>
</organism>
<dbReference type="EMBL" id="QGDI01000012">
    <property type="protein sequence ID" value="PWJ10802.1"/>
    <property type="molecule type" value="Genomic_DNA"/>
</dbReference>
<dbReference type="Proteomes" id="UP000245720">
    <property type="component" value="Unassembled WGS sequence"/>
</dbReference>
<sequence>MRKFLLVLTLCGAVSMLCSCGTDIAMPEDENGSVIYVSPADQAETEAASEAETTTPQKADMKFYVSIN</sequence>
<dbReference type="OrthoDB" id="9934067at2"/>
<evidence type="ECO:0008006" key="4">
    <source>
        <dbReference type="Google" id="ProtNLM"/>
    </source>
</evidence>
<evidence type="ECO:0000313" key="3">
    <source>
        <dbReference type="Proteomes" id="UP000245720"/>
    </source>
</evidence>
<reference evidence="2 3" key="1">
    <citation type="submission" date="2018-05" db="EMBL/GenBank/DDBJ databases">
        <title>The Hungate 1000. A catalogue of reference genomes from the rumen microbiome.</title>
        <authorList>
            <person name="Kelly W."/>
        </authorList>
    </citation>
    <scope>NUCLEOTIDE SEQUENCE [LARGE SCALE GENOMIC DNA]</scope>
    <source>
        <strain evidence="2 3">SAb67</strain>
    </source>
</reference>
<dbReference type="PROSITE" id="PS51257">
    <property type="entry name" value="PROKAR_LIPOPROTEIN"/>
    <property type="match status" value="1"/>
</dbReference>
<dbReference type="AlphaFoldDB" id="A0A315XVD7"/>
<keyword evidence="1" id="KW-0732">Signal</keyword>
<evidence type="ECO:0000256" key="1">
    <source>
        <dbReference type="SAM" id="SignalP"/>
    </source>
</evidence>
<proteinExistence type="predicted"/>
<protein>
    <recommendedName>
        <fullName evidence="4">Secreted protein</fullName>
    </recommendedName>
</protein>
<comment type="caution">
    <text evidence="2">The sequence shown here is derived from an EMBL/GenBank/DDBJ whole genome shotgun (WGS) entry which is preliminary data.</text>
</comment>
<feature type="chain" id="PRO_5039334801" description="Secreted protein" evidence="1">
    <location>
        <begin position="26"/>
        <end position="68"/>
    </location>
</feature>